<keyword evidence="2" id="KW-1133">Transmembrane helix</keyword>
<gene>
    <name evidence="3" type="ORF">AAE3_LOCUS12721</name>
</gene>
<comment type="caution">
    <text evidence="3">The sequence shown here is derived from an EMBL/GenBank/DDBJ whole genome shotgun (WGS) entry which is preliminary data.</text>
</comment>
<dbReference type="EMBL" id="CACVBS010000090">
    <property type="protein sequence ID" value="CAA7270546.1"/>
    <property type="molecule type" value="Genomic_DNA"/>
</dbReference>
<keyword evidence="2" id="KW-0812">Transmembrane</keyword>
<name>A0A8S0X0V8_CYCAE</name>
<evidence type="ECO:0000313" key="3">
    <source>
        <dbReference type="EMBL" id="CAA7270546.1"/>
    </source>
</evidence>
<organism evidence="3 4">
    <name type="scientific">Cyclocybe aegerita</name>
    <name type="common">Black poplar mushroom</name>
    <name type="synonym">Agrocybe aegerita</name>
    <dbReference type="NCBI Taxonomy" id="1973307"/>
    <lineage>
        <taxon>Eukaryota</taxon>
        <taxon>Fungi</taxon>
        <taxon>Dikarya</taxon>
        <taxon>Basidiomycota</taxon>
        <taxon>Agaricomycotina</taxon>
        <taxon>Agaricomycetes</taxon>
        <taxon>Agaricomycetidae</taxon>
        <taxon>Agaricales</taxon>
        <taxon>Agaricineae</taxon>
        <taxon>Bolbitiaceae</taxon>
        <taxon>Cyclocybe</taxon>
    </lineage>
</organism>
<sequence length="363" mass="39772">MSSSVAFHKTIRTLIQLSSILKYGPWRVQTQERQRKEGKRIKGQRLWAGAFVAASFFLLRRFKGGKRCLPSNSLQRRRAGSHSRSTMFKLPSRDGPRPPLHGWRIGVLINALIWCVLAASFGLSALVKADHDKEELLRAVSPPAVVTINTQDFLIPGKLTTVACFLVIALALICVPYTIFRPRQTLGSLTFQAVGLLSLSIWLLATTIAESVIFSNRRARITVFVDGQVAPNSDQLVQASLTALGLTNIYKRIQYLRLAIVFPWFAFVATALATVLFMAVLIEYREDELDPEARTPYAFSNSKKTGSRGSKPKLNNNGITEVPNGEKAPVAFDSSAPIAGPGAVPRSASGVADGNGIQEQRVV</sequence>
<feature type="compositionally biased region" description="Polar residues" evidence="1">
    <location>
        <begin position="298"/>
        <end position="319"/>
    </location>
</feature>
<feature type="transmembrane region" description="Helical" evidence="2">
    <location>
        <begin position="191"/>
        <end position="214"/>
    </location>
</feature>
<feature type="transmembrane region" description="Helical" evidence="2">
    <location>
        <begin position="105"/>
        <end position="127"/>
    </location>
</feature>
<feature type="transmembrane region" description="Helical" evidence="2">
    <location>
        <begin position="45"/>
        <end position="62"/>
    </location>
</feature>
<protein>
    <submittedName>
        <fullName evidence="3">Uncharacterized protein</fullName>
    </submittedName>
</protein>
<proteinExistence type="predicted"/>
<feature type="transmembrane region" description="Helical" evidence="2">
    <location>
        <begin position="258"/>
        <end position="282"/>
    </location>
</feature>
<dbReference type="OrthoDB" id="2560085at2759"/>
<feature type="region of interest" description="Disordered" evidence="1">
    <location>
        <begin position="295"/>
        <end position="363"/>
    </location>
</feature>
<feature type="transmembrane region" description="Helical" evidence="2">
    <location>
        <begin position="159"/>
        <end position="179"/>
    </location>
</feature>
<feature type="region of interest" description="Disordered" evidence="1">
    <location>
        <begin position="73"/>
        <end position="93"/>
    </location>
</feature>
<reference evidence="3 4" key="1">
    <citation type="submission" date="2020-01" db="EMBL/GenBank/DDBJ databases">
        <authorList>
            <person name="Gupta K D."/>
        </authorList>
    </citation>
    <scope>NUCLEOTIDE SEQUENCE [LARGE SCALE GENOMIC DNA]</scope>
</reference>
<accession>A0A8S0X0V8</accession>
<evidence type="ECO:0000256" key="1">
    <source>
        <dbReference type="SAM" id="MobiDB-lite"/>
    </source>
</evidence>
<evidence type="ECO:0000313" key="4">
    <source>
        <dbReference type="Proteomes" id="UP000467700"/>
    </source>
</evidence>
<dbReference type="AlphaFoldDB" id="A0A8S0X0V8"/>
<dbReference type="Proteomes" id="UP000467700">
    <property type="component" value="Unassembled WGS sequence"/>
</dbReference>
<keyword evidence="4" id="KW-1185">Reference proteome</keyword>
<keyword evidence="2" id="KW-0472">Membrane</keyword>
<evidence type="ECO:0000256" key="2">
    <source>
        <dbReference type="SAM" id="Phobius"/>
    </source>
</evidence>